<dbReference type="SUPFAM" id="SSF56281">
    <property type="entry name" value="Metallo-hydrolase/oxidoreductase"/>
    <property type="match status" value="1"/>
</dbReference>
<organism evidence="1">
    <name type="scientific">Aggregicoccus edonensis</name>
    <dbReference type="NCBI Taxonomy" id="1450165"/>
    <lineage>
        <taxon>Bacteria</taxon>
        <taxon>Pseudomonadati</taxon>
        <taxon>Myxococcota</taxon>
        <taxon>Myxococcia</taxon>
        <taxon>Myxococcales</taxon>
        <taxon>Cystobacterineae</taxon>
        <taxon>Myxococcaceae</taxon>
        <taxon>Aggregicoccus</taxon>
    </lineage>
</organism>
<name>A0A3S7UVC7_9BACT</name>
<sequence length="225" mass="25249">MLRPLTDDVQVMETDFRFAGLELGGRCTVVRLPDGGLWVHSPVKLEAGVREAVEALGPVRFLVAPNLMHHLSVGAWAEAFPEARVLAPAGLRRKRPELRIDAELGEAPELGYASVFEQTPLRGVPSVDEFAFLHRPSRTLLLTDMAFNIRQSPSWLTRTYLRLSGAYGRLAVTWLEKVLVKDKAALRASLERVLAWDFERVVVCHGEVLERGGREALREAYAWLR</sequence>
<evidence type="ECO:0008006" key="2">
    <source>
        <dbReference type="Google" id="ProtNLM"/>
    </source>
</evidence>
<evidence type="ECO:0000313" key="1">
    <source>
        <dbReference type="EMBL" id="AYM52683.1"/>
    </source>
</evidence>
<accession>A0A3S7UVC7</accession>
<dbReference type="EMBL" id="MH908881">
    <property type="protein sequence ID" value="AYM52683.1"/>
    <property type="molecule type" value="Genomic_DNA"/>
</dbReference>
<reference evidence="1" key="1">
    <citation type="journal article" date="2018" name="J. Ind. Microbiol. Biotechnol.">
        <title>Genome mining reveals uncommon alkylpyrones as type III PKS products from myxobacteria.</title>
        <authorList>
            <person name="Hug J.J."/>
            <person name="Panter F."/>
            <person name="Krug D."/>
            <person name="Muller R."/>
        </authorList>
    </citation>
    <scope>NUCLEOTIDE SEQUENCE</scope>
    <source>
        <strain evidence="1">MCy10622</strain>
    </source>
</reference>
<protein>
    <recommendedName>
        <fullName evidence="2">Methanol oxidation protein</fullName>
    </recommendedName>
</protein>
<dbReference type="PANTHER" id="PTHR33835">
    <property type="entry name" value="YALI0C07656P"/>
    <property type="match status" value="1"/>
</dbReference>
<dbReference type="AlphaFoldDB" id="A0A3S7UVC7"/>
<dbReference type="Pfam" id="PF14234">
    <property type="entry name" value="DUF4336"/>
    <property type="match status" value="1"/>
</dbReference>
<proteinExistence type="predicted"/>
<dbReference type="PANTHER" id="PTHR33835:SF1">
    <property type="entry name" value="METALLO-BETA-LACTAMASE DOMAIN-CONTAINING PROTEIN"/>
    <property type="match status" value="1"/>
</dbReference>
<dbReference type="Gene3D" id="3.60.15.10">
    <property type="entry name" value="Ribonuclease Z/Hydroxyacylglutathione hydrolase-like"/>
    <property type="match status" value="1"/>
</dbReference>
<dbReference type="InterPro" id="IPR036866">
    <property type="entry name" value="RibonucZ/Hydroxyglut_hydro"/>
</dbReference>
<dbReference type="InterPro" id="IPR025638">
    <property type="entry name" value="DUF4336"/>
</dbReference>